<sequence length="69" mass="7477">MSERERLPAGAVISYADELATVVEDFGGSSLDVIAGGIRQKWYWSFDGEECVVVSRPDTEAVDLNQGAL</sequence>
<dbReference type="EMBL" id="JACHLI010000040">
    <property type="protein sequence ID" value="MBB4867442.1"/>
    <property type="molecule type" value="Genomic_DNA"/>
</dbReference>
<gene>
    <name evidence="1" type="ORF">HNP46_006355</name>
</gene>
<accession>A0A7W7P5M2</accession>
<proteinExistence type="predicted"/>
<name>A0A7W7P5M2_PSENT</name>
<dbReference type="RefSeq" id="WP_184596951.1">
    <property type="nucleotide sequence ID" value="NZ_JACHLI010000040.1"/>
</dbReference>
<comment type="caution">
    <text evidence="1">The sequence shown here is derived from an EMBL/GenBank/DDBJ whole genome shotgun (WGS) entry which is preliminary data.</text>
</comment>
<evidence type="ECO:0000313" key="2">
    <source>
        <dbReference type="Proteomes" id="UP000566995"/>
    </source>
</evidence>
<dbReference type="Proteomes" id="UP000566995">
    <property type="component" value="Unassembled WGS sequence"/>
</dbReference>
<reference evidence="1 2" key="1">
    <citation type="submission" date="2020-08" db="EMBL/GenBank/DDBJ databases">
        <title>Functional genomics of gut bacteria from endangered species of beetles.</title>
        <authorList>
            <person name="Carlos-Shanley C."/>
        </authorList>
    </citation>
    <scope>NUCLEOTIDE SEQUENCE [LARGE SCALE GENOMIC DNA]</scope>
    <source>
        <strain evidence="1 2">S00179</strain>
    </source>
</reference>
<organism evidence="1 2">
    <name type="scientific">Pseudomonas nitroreducens</name>
    <dbReference type="NCBI Taxonomy" id="46680"/>
    <lineage>
        <taxon>Bacteria</taxon>
        <taxon>Pseudomonadati</taxon>
        <taxon>Pseudomonadota</taxon>
        <taxon>Gammaproteobacteria</taxon>
        <taxon>Pseudomonadales</taxon>
        <taxon>Pseudomonadaceae</taxon>
        <taxon>Pseudomonas</taxon>
    </lineage>
</organism>
<dbReference type="AlphaFoldDB" id="A0A7W7P5M2"/>
<evidence type="ECO:0000313" key="1">
    <source>
        <dbReference type="EMBL" id="MBB4867442.1"/>
    </source>
</evidence>
<protein>
    <submittedName>
        <fullName evidence="1">Uncharacterized protein</fullName>
    </submittedName>
</protein>